<protein>
    <submittedName>
        <fullName evidence="2">Uncharacterized protein</fullName>
    </submittedName>
</protein>
<evidence type="ECO:0000313" key="2">
    <source>
        <dbReference type="EMBL" id="KAK4274363.1"/>
    </source>
</evidence>
<dbReference type="AlphaFoldDB" id="A0AAE1JUD0"/>
<evidence type="ECO:0000313" key="3">
    <source>
        <dbReference type="Proteomes" id="UP001293593"/>
    </source>
</evidence>
<sequence length="79" mass="9135">MQNQEGINVIRFDVRPLPLYERIAFERRKERDPTYRASNGNLHFREDHKPFSLSPPPCSTILPVSLPSSLINSHVQGYT</sequence>
<organism evidence="2 3">
    <name type="scientific">Acacia crassicarpa</name>
    <name type="common">northern wattle</name>
    <dbReference type="NCBI Taxonomy" id="499986"/>
    <lineage>
        <taxon>Eukaryota</taxon>
        <taxon>Viridiplantae</taxon>
        <taxon>Streptophyta</taxon>
        <taxon>Embryophyta</taxon>
        <taxon>Tracheophyta</taxon>
        <taxon>Spermatophyta</taxon>
        <taxon>Magnoliopsida</taxon>
        <taxon>eudicotyledons</taxon>
        <taxon>Gunneridae</taxon>
        <taxon>Pentapetalae</taxon>
        <taxon>rosids</taxon>
        <taxon>fabids</taxon>
        <taxon>Fabales</taxon>
        <taxon>Fabaceae</taxon>
        <taxon>Caesalpinioideae</taxon>
        <taxon>mimosoid clade</taxon>
        <taxon>Acacieae</taxon>
        <taxon>Acacia</taxon>
    </lineage>
</organism>
<accession>A0AAE1JUD0</accession>
<keyword evidence="3" id="KW-1185">Reference proteome</keyword>
<dbReference type="Proteomes" id="UP001293593">
    <property type="component" value="Unassembled WGS sequence"/>
</dbReference>
<proteinExistence type="predicted"/>
<feature type="region of interest" description="Disordered" evidence="1">
    <location>
        <begin position="30"/>
        <end position="49"/>
    </location>
</feature>
<dbReference type="EMBL" id="JAWXYG010000004">
    <property type="protein sequence ID" value="KAK4274363.1"/>
    <property type="molecule type" value="Genomic_DNA"/>
</dbReference>
<comment type="caution">
    <text evidence="2">The sequence shown here is derived from an EMBL/GenBank/DDBJ whole genome shotgun (WGS) entry which is preliminary data.</text>
</comment>
<gene>
    <name evidence="2" type="ORF">QN277_017593</name>
</gene>
<evidence type="ECO:0000256" key="1">
    <source>
        <dbReference type="SAM" id="MobiDB-lite"/>
    </source>
</evidence>
<reference evidence="2" key="1">
    <citation type="submission" date="2023-10" db="EMBL/GenBank/DDBJ databases">
        <title>Chromosome-level genome of the transformable northern wattle, Acacia crassicarpa.</title>
        <authorList>
            <person name="Massaro I."/>
            <person name="Sinha N.R."/>
            <person name="Poethig S."/>
            <person name="Leichty A.R."/>
        </authorList>
    </citation>
    <scope>NUCLEOTIDE SEQUENCE</scope>
    <source>
        <strain evidence="2">Acra3RX</strain>
        <tissue evidence="2">Leaf</tissue>
    </source>
</reference>
<name>A0AAE1JUD0_9FABA</name>